<dbReference type="InterPro" id="IPR003618">
    <property type="entry name" value="TFIIS_cen_dom"/>
</dbReference>
<feature type="region of interest" description="Disordered" evidence="1">
    <location>
        <begin position="220"/>
        <end position="256"/>
    </location>
</feature>
<organism evidence="3 4">
    <name type="scientific">Erinaceus europaeus</name>
    <name type="common">Western European hedgehog</name>
    <dbReference type="NCBI Taxonomy" id="9365"/>
    <lineage>
        <taxon>Eukaryota</taxon>
        <taxon>Metazoa</taxon>
        <taxon>Chordata</taxon>
        <taxon>Craniata</taxon>
        <taxon>Vertebrata</taxon>
        <taxon>Euteleostomi</taxon>
        <taxon>Mammalia</taxon>
        <taxon>Eutheria</taxon>
        <taxon>Laurasiatheria</taxon>
        <taxon>Eulipotyphla</taxon>
        <taxon>Erinaceidae</taxon>
        <taxon>Erinaceinae</taxon>
        <taxon>Erinaceus</taxon>
    </lineage>
</organism>
<reference evidence="4" key="1">
    <citation type="submission" date="2025-08" db="UniProtKB">
        <authorList>
            <consortium name="RefSeq"/>
        </authorList>
    </citation>
    <scope>IDENTIFICATION</scope>
</reference>
<evidence type="ECO:0000313" key="3">
    <source>
        <dbReference type="Proteomes" id="UP001652624"/>
    </source>
</evidence>
<name>A0ABM3YKY5_ERIEU</name>
<evidence type="ECO:0000259" key="2">
    <source>
        <dbReference type="PROSITE" id="PS51321"/>
    </source>
</evidence>
<proteinExistence type="predicted"/>
<dbReference type="PANTHER" id="PTHR11477">
    <property type="entry name" value="TRANSCRIPTION FACTOR S-II ZINC FINGER DOMAIN-CONTAINING PROTEIN"/>
    <property type="match status" value="1"/>
</dbReference>
<dbReference type="Pfam" id="PF07744">
    <property type="entry name" value="SPOC"/>
    <property type="match status" value="1"/>
</dbReference>
<dbReference type="Gene3D" id="1.10.472.30">
    <property type="entry name" value="Transcription elongation factor S-II, central domain"/>
    <property type="match status" value="1"/>
</dbReference>
<dbReference type="SUPFAM" id="SSF46942">
    <property type="entry name" value="Elongation factor TFIIS domain 2"/>
    <property type="match status" value="1"/>
</dbReference>
<evidence type="ECO:0000256" key="1">
    <source>
        <dbReference type="SAM" id="MobiDB-lite"/>
    </source>
</evidence>
<keyword evidence="3" id="KW-1185">Reference proteome</keyword>
<sequence length="608" mass="66911">MQEVLWNRLQELPDLVLSEETVEGIAAGIEAALFRLTRATNSHYKAKYRSLLFNLRDPRNLDLLLKVLHGDVTPHSLVRMNSIQMAPQDLARWRHQEEKRGLEIIEQQQKEPRSLPASKLTHKGEVEIPRDTDQMGMQEDLVGPMVSIGCSPLTLPAMAKDTPEQHQDSTAQHEHHFLDPHCRICIAAACFTDWGSSCELPDSKATKRKEDNIFQRVLSSALMSSPEMPQTKEKPPREPQDRLQMPAGPTKILPSQPPWEGTVDMFSIKRFRAKAQLVSGHSCRLIMDLPEVIHSAGCIPSNTVWDLMASVCPAEAKDICVVRLCPHRAQDTQNCHLLYSYLNNKQRHGLAAVQHMGVILLPLPAFQPLPTRLRPLGGPGLDVTHSSLLLAVLLPKAGIPGSAESSPLKGKVRKVVSFNRKVQTRCYQPDDRRSGVAPKSSPPPRGALRQSQDSGSLTPRGICAWQRPPRGRVRLWREPETWQGPGHGQCPTESGWCQSWHHHSAASAGNCQSHDQHLCGASCPHQALLRHLESLVTISHQLQASLTSLGQKPTLSSSTVSSRSPETPGILGLLCQPPAVAQSLNLAPVSSLDPAEGAGSECPLPTET</sequence>
<protein>
    <submittedName>
        <fullName evidence="4">SPOC domain-containing protein 1 isoform X5</fullName>
    </submittedName>
</protein>
<dbReference type="RefSeq" id="XP_060061742.1">
    <property type="nucleotide sequence ID" value="XM_060205759.1"/>
</dbReference>
<dbReference type="PROSITE" id="PS51321">
    <property type="entry name" value="TFIIS_CENTRAL"/>
    <property type="match status" value="1"/>
</dbReference>
<dbReference type="Proteomes" id="UP001652624">
    <property type="component" value="Chromosome 13"/>
</dbReference>
<dbReference type="GeneID" id="103123522"/>
<evidence type="ECO:0000313" key="4">
    <source>
        <dbReference type="RefSeq" id="XP_060061742.1"/>
    </source>
</evidence>
<dbReference type="Pfam" id="PF07500">
    <property type="entry name" value="TFIIS_M"/>
    <property type="match status" value="1"/>
</dbReference>
<dbReference type="PANTHER" id="PTHR11477:SF18">
    <property type="entry name" value="SPOC DOMAIN-CONTAINING PROTEIN 1"/>
    <property type="match status" value="1"/>
</dbReference>
<dbReference type="InterPro" id="IPR012921">
    <property type="entry name" value="SPOC_C"/>
</dbReference>
<gene>
    <name evidence="4" type="primary">SPOCD1</name>
</gene>
<accession>A0ABM3YKY5</accession>
<dbReference type="SMART" id="SM00510">
    <property type="entry name" value="TFS2M"/>
    <property type="match status" value="1"/>
</dbReference>
<feature type="region of interest" description="Disordered" evidence="1">
    <location>
        <begin position="426"/>
        <end position="464"/>
    </location>
</feature>
<feature type="domain" description="TFIIS central" evidence="2">
    <location>
        <begin position="1"/>
        <end position="113"/>
    </location>
</feature>
<feature type="compositionally biased region" description="Basic and acidic residues" evidence="1">
    <location>
        <begin position="230"/>
        <end position="241"/>
    </location>
</feature>
<dbReference type="InterPro" id="IPR036575">
    <property type="entry name" value="TFIIS_cen_dom_sf"/>
</dbReference>